<evidence type="ECO:0000256" key="1">
    <source>
        <dbReference type="SAM" id="Phobius"/>
    </source>
</evidence>
<keyword evidence="1" id="KW-1133">Transmembrane helix</keyword>
<keyword evidence="1" id="KW-0812">Transmembrane</keyword>
<dbReference type="AlphaFoldDB" id="C3XPZ6"/>
<dbReference type="EMBL" id="GG666451">
    <property type="protein sequence ID" value="EEN70017.1"/>
    <property type="molecule type" value="Genomic_DNA"/>
</dbReference>
<organism evidence="2">
    <name type="scientific">Branchiostoma floridae</name>
    <name type="common">Florida lancelet</name>
    <name type="synonym">Amphioxus</name>
    <dbReference type="NCBI Taxonomy" id="7739"/>
    <lineage>
        <taxon>Eukaryota</taxon>
        <taxon>Metazoa</taxon>
        <taxon>Chordata</taxon>
        <taxon>Cephalochordata</taxon>
        <taxon>Leptocardii</taxon>
        <taxon>Amphioxiformes</taxon>
        <taxon>Branchiostomatidae</taxon>
        <taxon>Branchiostoma</taxon>
    </lineage>
</organism>
<evidence type="ECO:0000313" key="2">
    <source>
        <dbReference type="EMBL" id="EEN70017.1"/>
    </source>
</evidence>
<protein>
    <submittedName>
        <fullName evidence="2">Uncharacterized protein</fullName>
    </submittedName>
</protein>
<reference evidence="2" key="1">
    <citation type="journal article" date="2008" name="Nature">
        <title>The amphioxus genome and the evolution of the chordate karyotype.</title>
        <authorList>
            <consortium name="US DOE Joint Genome Institute (JGI-PGF)"/>
            <person name="Putnam N.H."/>
            <person name="Butts T."/>
            <person name="Ferrier D.E.K."/>
            <person name="Furlong R.F."/>
            <person name="Hellsten U."/>
            <person name="Kawashima T."/>
            <person name="Robinson-Rechavi M."/>
            <person name="Shoguchi E."/>
            <person name="Terry A."/>
            <person name="Yu J.-K."/>
            <person name="Benito-Gutierrez E.L."/>
            <person name="Dubchak I."/>
            <person name="Garcia-Fernandez J."/>
            <person name="Gibson-Brown J.J."/>
            <person name="Grigoriev I.V."/>
            <person name="Horton A.C."/>
            <person name="de Jong P.J."/>
            <person name="Jurka J."/>
            <person name="Kapitonov V.V."/>
            <person name="Kohara Y."/>
            <person name="Kuroki Y."/>
            <person name="Lindquist E."/>
            <person name="Lucas S."/>
            <person name="Osoegawa K."/>
            <person name="Pennacchio L.A."/>
            <person name="Salamov A.A."/>
            <person name="Satou Y."/>
            <person name="Sauka-Spengler T."/>
            <person name="Schmutz J."/>
            <person name="Shin-I T."/>
            <person name="Toyoda A."/>
            <person name="Bronner-Fraser M."/>
            <person name="Fujiyama A."/>
            <person name="Holland L.Z."/>
            <person name="Holland P.W.H."/>
            <person name="Satoh N."/>
            <person name="Rokhsar D.S."/>
        </authorList>
    </citation>
    <scope>NUCLEOTIDE SEQUENCE [LARGE SCALE GENOMIC DNA]</scope>
    <source>
        <strain evidence="2">S238N-H82</strain>
        <tissue evidence="2">Testes</tissue>
    </source>
</reference>
<accession>C3XPZ6</accession>
<sequence length="196" mass="22876">MAGIRHLTYRFFVFVFSLVTRFGAFFKTILFSLVAYLKRRLKPLVDKDGLCIVANNLDTLNTVTEEVQQSYPWPIVQHLVTNQREIADLPTYQYAICCVRNAPRIISFNEHGELQPEADLGFRAFDKMERSTEPSGVIVILFNHPRSKDISELHCLEGITPSRLKDLAYNKRFLSVYRQFNKNQRERIKECFKVKP</sequence>
<keyword evidence="1" id="KW-0472">Membrane</keyword>
<gene>
    <name evidence="2" type="ORF">BRAFLDRAFT_67408</name>
</gene>
<proteinExistence type="predicted"/>
<dbReference type="InParanoid" id="C3XPZ6"/>
<feature type="transmembrane region" description="Helical" evidence="1">
    <location>
        <begin position="12"/>
        <end position="37"/>
    </location>
</feature>
<name>C3XPZ6_BRAFL</name>